<feature type="transmembrane region" description="Helical" evidence="1">
    <location>
        <begin position="20"/>
        <end position="41"/>
    </location>
</feature>
<dbReference type="InterPro" id="IPR014717">
    <property type="entry name" value="Transl_elong_EF1B/ribsomal_bS6"/>
</dbReference>
<dbReference type="PANTHER" id="PTHR39555:SF1">
    <property type="entry name" value="TYPE IV PILUS INNER MEMBRANE COMPONENT PILO"/>
    <property type="match status" value="1"/>
</dbReference>
<dbReference type="EMBL" id="MLJW01000006">
    <property type="protein sequence ID" value="OIR16881.1"/>
    <property type="molecule type" value="Genomic_DNA"/>
</dbReference>
<dbReference type="Pfam" id="PF04350">
    <property type="entry name" value="PilO"/>
    <property type="match status" value="1"/>
</dbReference>
<comment type="caution">
    <text evidence="2">The sequence shown here is derived from an EMBL/GenBank/DDBJ whole genome shotgun (WGS) entry which is preliminary data.</text>
</comment>
<dbReference type="PIRSF" id="PIRSF016482">
    <property type="entry name" value="PilO"/>
    <property type="match status" value="1"/>
</dbReference>
<accession>A0A1J5T7M8</accession>
<organism evidence="2">
    <name type="scientific">mine drainage metagenome</name>
    <dbReference type="NCBI Taxonomy" id="410659"/>
    <lineage>
        <taxon>unclassified sequences</taxon>
        <taxon>metagenomes</taxon>
        <taxon>ecological metagenomes</taxon>
    </lineage>
</organism>
<proteinExistence type="predicted"/>
<keyword evidence="1" id="KW-1133">Transmembrane helix</keyword>
<gene>
    <name evidence="2" type="ORF">GALL_27020</name>
</gene>
<protein>
    <submittedName>
        <fullName evidence="2">Pilus assembly protein, PilO</fullName>
    </submittedName>
</protein>
<sequence length="208" mass="22799">MKLIEELKNIDPKTPGSWPWLVKFAAFGTLFLVVVAAGAVFDWQGQWGDLQAAQQQEEQLRETFLTKKREAINLDIIKKQLIDTQQSFGALLKQLPSKSEMDALLTDINQAGLGRGLQFDLFKPGAEAATGVFTEQPITIKVTGNYDDLGKFASDISQLPRIVTLNDISIAPGAGGVLSMDATARTYRYLDEDELAAQKRAAKAGARK</sequence>
<dbReference type="Gene3D" id="3.30.70.60">
    <property type="match status" value="1"/>
</dbReference>
<evidence type="ECO:0000313" key="2">
    <source>
        <dbReference type="EMBL" id="OIR16881.1"/>
    </source>
</evidence>
<keyword evidence="1" id="KW-0472">Membrane</keyword>
<name>A0A1J5T7M8_9ZZZZ</name>
<dbReference type="GO" id="GO:0043107">
    <property type="term" value="P:type IV pilus-dependent motility"/>
    <property type="evidence" value="ECO:0007669"/>
    <property type="project" value="InterPro"/>
</dbReference>
<dbReference type="GO" id="GO:0043683">
    <property type="term" value="P:type IV pilus assembly"/>
    <property type="evidence" value="ECO:0007669"/>
    <property type="project" value="InterPro"/>
</dbReference>
<dbReference type="AlphaFoldDB" id="A0A1J5T7M8"/>
<dbReference type="PANTHER" id="PTHR39555">
    <property type="entry name" value="FIMBRIAL ASSEMBLY PROTEIN PILO-LIKE PROTEIN-RELATED"/>
    <property type="match status" value="1"/>
</dbReference>
<reference evidence="2" key="1">
    <citation type="submission" date="2016-10" db="EMBL/GenBank/DDBJ databases">
        <title>Sequence of Gallionella enrichment culture.</title>
        <authorList>
            <person name="Poehlein A."/>
            <person name="Muehling M."/>
            <person name="Daniel R."/>
        </authorList>
    </citation>
    <scope>NUCLEOTIDE SEQUENCE</scope>
</reference>
<keyword evidence="1" id="KW-0812">Transmembrane</keyword>
<evidence type="ECO:0000256" key="1">
    <source>
        <dbReference type="SAM" id="Phobius"/>
    </source>
</evidence>
<dbReference type="Gene3D" id="1.10.287.540">
    <property type="entry name" value="Helix hairpin bin"/>
    <property type="match status" value="1"/>
</dbReference>
<dbReference type="InterPro" id="IPR007445">
    <property type="entry name" value="PilO"/>
</dbReference>